<dbReference type="InterPro" id="IPR023606">
    <property type="entry name" value="CoA-Trfase_III_dom_1_sf"/>
</dbReference>
<dbReference type="PANTHER" id="PTHR48228:SF4">
    <property type="entry name" value="BLR3030 PROTEIN"/>
    <property type="match status" value="1"/>
</dbReference>
<dbReference type="InterPro" id="IPR003673">
    <property type="entry name" value="CoA-Trfase_fam_III"/>
</dbReference>
<dbReference type="PANTHER" id="PTHR48228">
    <property type="entry name" value="SUCCINYL-COA--D-CITRAMALATE COA-TRANSFERASE"/>
    <property type="match status" value="1"/>
</dbReference>
<evidence type="ECO:0000256" key="1">
    <source>
        <dbReference type="SAM" id="MobiDB-lite"/>
    </source>
</evidence>
<dbReference type="Pfam" id="PF02515">
    <property type="entry name" value="CoA_transf_3"/>
    <property type="match status" value="1"/>
</dbReference>
<reference evidence="2 3" key="1">
    <citation type="submission" date="2019-06" db="EMBL/GenBank/DDBJ databases">
        <title>Whole genome shotgun sequence of Streptomyces cacaoi subsp. cacaoi NBRC 12748.</title>
        <authorList>
            <person name="Hosoyama A."/>
            <person name="Uohara A."/>
            <person name="Ohji S."/>
            <person name="Ichikawa N."/>
        </authorList>
    </citation>
    <scope>NUCLEOTIDE SEQUENCE [LARGE SCALE GENOMIC DNA]</scope>
    <source>
        <strain evidence="2 3">NBRC 12748</strain>
    </source>
</reference>
<accession>A0A4Y3QQC3</accession>
<dbReference type="InterPro" id="IPR044855">
    <property type="entry name" value="CoA-Trfase_III_dom3_sf"/>
</dbReference>
<dbReference type="Gene3D" id="3.30.1540.10">
    <property type="entry name" value="formyl-coa transferase, domain 3"/>
    <property type="match status" value="1"/>
</dbReference>
<dbReference type="SUPFAM" id="SSF89796">
    <property type="entry name" value="CoA-transferase family III (CaiB/BaiF)"/>
    <property type="match status" value="2"/>
</dbReference>
<dbReference type="Proteomes" id="UP000319210">
    <property type="component" value="Unassembled WGS sequence"/>
</dbReference>
<dbReference type="RefSeq" id="WP_141275188.1">
    <property type="nucleotide sequence ID" value="NZ_BJMM01000002.1"/>
</dbReference>
<dbReference type="EMBL" id="BJMM01000002">
    <property type="protein sequence ID" value="GEB47564.1"/>
    <property type="molecule type" value="Genomic_DNA"/>
</dbReference>
<keyword evidence="3" id="KW-1185">Reference proteome</keyword>
<dbReference type="InterPro" id="IPR050509">
    <property type="entry name" value="CoA-transferase_III"/>
</dbReference>
<feature type="region of interest" description="Disordered" evidence="1">
    <location>
        <begin position="428"/>
        <end position="447"/>
    </location>
</feature>
<proteinExistence type="predicted"/>
<keyword evidence="2" id="KW-0808">Transferase</keyword>
<dbReference type="OrthoDB" id="9058532at2"/>
<feature type="region of interest" description="Disordered" evidence="1">
    <location>
        <begin position="473"/>
        <end position="496"/>
    </location>
</feature>
<dbReference type="Gene3D" id="3.40.50.10540">
    <property type="entry name" value="Crotonobetainyl-coa:carnitine coa-transferase, domain 1"/>
    <property type="match status" value="2"/>
</dbReference>
<evidence type="ECO:0000313" key="2">
    <source>
        <dbReference type="EMBL" id="GEB47564.1"/>
    </source>
</evidence>
<name>A0A4Y3QQC3_STRCI</name>
<feature type="region of interest" description="Disordered" evidence="1">
    <location>
        <begin position="1"/>
        <end position="20"/>
    </location>
</feature>
<evidence type="ECO:0000313" key="3">
    <source>
        <dbReference type="Proteomes" id="UP000319210"/>
    </source>
</evidence>
<organism evidence="2 3">
    <name type="scientific">Streptomyces cacaoi</name>
    <dbReference type="NCBI Taxonomy" id="1898"/>
    <lineage>
        <taxon>Bacteria</taxon>
        <taxon>Bacillati</taxon>
        <taxon>Actinomycetota</taxon>
        <taxon>Actinomycetes</taxon>
        <taxon>Kitasatosporales</taxon>
        <taxon>Streptomycetaceae</taxon>
        <taxon>Streptomyces</taxon>
    </lineage>
</organism>
<protein>
    <submittedName>
        <fullName evidence="2">CoA transferase</fullName>
    </submittedName>
</protein>
<gene>
    <name evidence="2" type="ORF">SCA03_01150</name>
</gene>
<dbReference type="GO" id="GO:0016740">
    <property type="term" value="F:transferase activity"/>
    <property type="evidence" value="ECO:0007669"/>
    <property type="project" value="UniProtKB-KW"/>
</dbReference>
<sequence>MGAASGPVVPGGSPAQPGPAQAWAALGGDPALPGRIRRERRPGLLPSALPVLDLASSTVSVCALAAAEFLAVRTGSELVPPVETDDGAVAAAFLSDRLVRTDGRPPVNFAPLSRFWPVADGWVRTHANYPHHRARLLAALGLPDPGPAEDEATVGRLAAELAERSAHEVEETVFGAGGLAVAVRTPDEWAAHPQCAAVARLPLVGSARLDTAAPLDPGAQAGPGGLAGLRVLDLTRTIAGPVATRTLALLGAEVLRIDAPDRPELVDAHADGDLGKRSTLLDLSSRSGQATFEELLSGAHLVVTGYRPGALDRFGLAPESLADRRPGLVVGQLSAWGTAGPWQRRRGFDSLVQAATGISRIEAGAPDEAGTDPAPGALPAQALDHATGYLLAAGLLRALSEQRAGTAGSRVVRVALARTAHWLLHDLPSEPTVEPGGAPVPAGDFDPSPWLTEADGPLGRLRYVLPPVRFGSPGSAGPADWSRPPGTAGADPAAWS</sequence>
<dbReference type="AlphaFoldDB" id="A0A4Y3QQC3"/>
<comment type="caution">
    <text evidence="2">The sequence shown here is derived from an EMBL/GenBank/DDBJ whole genome shotgun (WGS) entry which is preliminary data.</text>
</comment>